<dbReference type="Pfam" id="PF00072">
    <property type="entry name" value="Response_reg"/>
    <property type="match status" value="1"/>
</dbReference>
<dbReference type="GO" id="GO:0000160">
    <property type="term" value="P:phosphorelay signal transduction system"/>
    <property type="evidence" value="ECO:0007669"/>
    <property type="project" value="InterPro"/>
</dbReference>
<sequence length="125" mass="14028">MSKKILVIDDEKNILLTLNLILRNEGYDVLVASDSLDGVIKAGELKPDLILLDICLPRVDGYSVCRSLRCDVDIDKIPIVFMSSKNQEEDIKEAFDSGGNDYLLKPFTKEKLLDIVEKNISKGEK</sequence>
<dbReference type="PROSITE" id="PS50110">
    <property type="entry name" value="RESPONSE_REGULATORY"/>
    <property type="match status" value="1"/>
</dbReference>
<dbReference type="GeneID" id="78454866"/>
<dbReference type="AlphaFoldDB" id="A0AAX2J875"/>
<dbReference type="SUPFAM" id="SSF52172">
    <property type="entry name" value="CheY-like"/>
    <property type="match status" value="1"/>
</dbReference>
<protein>
    <submittedName>
        <fullName evidence="4">Transcriptional regulatory protein YycF</fullName>
    </submittedName>
</protein>
<dbReference type="RefSeq" id="WP_040490792.1">
    <property type="nucleotide sequence ID" value="NZ_CABKNW010000004.1"/>
</dbReference>
<dbReference type="KEGG" id="ful:C4N20_08595"/>
<feature type="domain" description="Response regulatory" evidence="3">
    <location>
        <begin position="4"/>
        <end position="120"/>
    </location>
</feature>
<evidence type="ECO:0000256" key="1">
    <source>
        <dbReference type="ARBA" id="ARBA00022553"/>
    </source>
</evidence>
<organism evidence="4 5">
    <name type="scientific">Fusobacterium ulcerans</name>
    <dbReference type="NCBI Taxonomy" id="861"/>
    <lineage>
        <taxon>Bacteria</taxon>
        <taxon>Fusobacteriati</taxon>
        <taxon>Fusobacteriota</taxon>
        <taxon>Fusobacteriia</taxon>
        <taxon>Fusobacteriales</taxon>
        <taxon>Fusobacteriaceae</taxon>
        <taxon>Fusobacterium</taxon>
    </lineage>
</organism>
<feature type="modified residue" description="4-aspartylphosphate" evidence="2">
    <location>
        <position position="53"/>
    </location>
</feature>
<dbReference type="SMART" id="SM00448">
    <property type="entry name" value="REC"/>
    <property type="match status" value="1"/>
</dbReference>
<evidence type="ECO:0000313" key="5">
    <source>
        <dbReference type="Proteomes" id="UP000249008"/>
    </source>
</evidence>
<reference evidence="4 5" key="1">
    <citation type="submission" date="2018-06" db="EMBL/GenBank/DDBJ databases">
        <authorList>
            <consortium name="Pathogen Informatics"/>
            <person name="Doyle S."/>
        </authorList>
    </citation>
    <scope>NUCLEOTIDE SEQUENCE [LARGE SCALE GENOMIC DNA]</scope>
    <source>
        <strain evidence="4 5">NCTC12112</strain>
    </source>
</reference>
<evidence type="ECO:0000313" key="4">
    <source>
        <dbReference type="EMBL" id="SQI99825.1"/>
    </source>
</evidence>
<accession>A0AAX2J875</accession>
<dbReference type="PANTHER" id="PTHR44591:SF3">
    <property type="entry name" value="RESPONSE REGULATORY DOMAIN-CONTAINING PROTEIN"/>
    <property type="match status" value="1"/>
</dbReference>
<dbReference type="InterPro" id="IPR011006">
    <property type="entry name" value="CheY-like_superfamily"/>
</dbReference>
<dbReference type="Gene3D" id="3.40.50.2300">
    <property type="match status" value="1"/>
</dbReference>
<evidence type="ECO:0000256" key="2">
    <source>
        <dbReference type="PROSITE-ProRule" id="PRU00169"/>
    </source>
</evidence>
<dbReference type="InterPro" id="IPR050595">
    <property type="entry name" value="Bact_response_regulator"/>
</dbReference>
<proteinExistence type="predicted"/>
<name>A0AAX2J875_9FUSO</name>
<gene>
    <name evidence="4" type="primary">yycF_1</name>
    <name evidence="4" type="ORF">NCTC12112_00269</name>
</gene>
<dbReference type="Proteomes" id="UP000249008">
    <property type="component" value="Chromosome 1"/>
</dbReference>
<dbReference type="PANTHER" id="PTHR44591">
    <property type="entry name" value="STRESS RESPONSE REGULATOR PROTEIN 1"/>
    <property type="match status" value="1"/>
</dbReference>
<keyword evidence="1 2" id="KW-0597">Phosphoprotein</keyword>
<evidence type="ECO:0000259" key="3">
    <source>
        <dbReference type="PROSITE" id="PS50110"/>
    </source>
</evidence>
<dbReference type="InterPro" id="IPR001789">
    <property type="entry name" value="Sig_transdc_resp-reg_receiver"/>
</dbReference>
<dbReference type="EMBL" id="LS483487">
    <property type="protein sequence ID" value="SQI99825.1"/>
    <property type="molecule type" value="Genomic_DNA"/>
</dbReference>